<dbReference type="OMA" id="CVAYVRW"/>
<feature type="transmembrane region" description="Helical" evidence="4">
    <location>
        <begin position="253"/>
        <end position="271"/>
    </location>
</feature>
<feature type="region of interest" description="Disordered" evidence="3">
    <location>
        <begin position="1"/>
        <end position="25"/>
    </location>
</feature>
<dbReference type="Gene3D" id="1.20.1250.20">
    <property type="entry name" value="MFS general substrate transporter like domains"/>
    <property type="match status" value="2"/>
</dbReference>
<feature type="domain" description="Major facilitator superfamily (MFS) profile" evidence="5">
    <location>
        <begin position="301"/>
        <end position="519"/>
    </location>
</feature>
<feature type="transmembrane region" description="Helical" evidence="4">
    <location>
        <begin position="292"/>
        <end position="317"/>
    </location>
</feature>
<dbReference type="Proteomes" id="UP000012174">
    <property type="component" value="Unassembled WGS sequence"/>
</dbReference>
<organism evidence="6 7">
    <name type="scientific">Eutypa lata (strain UCR-EL1)</name>
    <name type="common">Grapevine dieback disease fungus</name>
    <name type="synonym">Eutypa armeniacae</name>
    <dbReference type="NCBI Taxonomy" id="1287681"/>
    <lineage>
        <taxon>Eukaryota</taxon>
        <taxon>Fungi</taxon>
        <taxon>Dikarya</taxon>
        <taxon>Ascomycota</taxon>
        <taxon>Pezizomycotina</taxon>
        <taxon>Sordariomycetes</taxon>
        <taxon>Xylariomycetidae</taxon>
        <taxon>Xylariales</taxon>
        <taxon>Diatrypaceae</taxon>
        <taxon>Eutypa</taxon>
    </lineage>
</organism>
<dbReference type="PANTHER" id="PTHR11360:SF302">
    <property type="entry name" value="MAJOR FACILITATOR SUPERFAMILY (MFS) PROFILE DOMAIN-CONTAINING PROTEIN"/>
    <property type="match status" value="1"/>
</dbReference>
<name>M7SRT9_EUTLA</name>
<comment type="subcellular location">
    <subcellularLocation>
        <location evidence="1">Membrane</location>
        <topology evidence="1">Multi-pass membrane protein</topology>
    </subcellularLocation>
</comment>
<feature type="transmembrane region" description="Helical" evidence="4">
    <location>
        <begin position="184"/>
        <end position="207"/>
    </location>
</feature>
<dbReference type="OrthoDB" id="6499973at2759"/>
<sequence>MATQTQANPPPARQPGSELLSDMMTPPPPAPALLPPISRKKQAGVLVSAFVTIALTIGYNQTFGVFQQYYLSPSQDVLVLVSSPASQASPPLPPSTALLAFVGTLCYGLTWAGSIFVSPVISRIEHGTWAPGSSSTTTTTSTRRRLLFWRHRRILRLLTPRTITISGVLVMSAGFTLASFSRSVWQLLLTQGFLVGLGMSLLYFPFLNPAPEYFTNHRGTAMGFILAGGGVGGLIFSPVIQALLSSVGGRWTLRIYAVFNIIAGLPTAWAVPRSRFAAVSTADGPERRNTHVSRALAVTPAFLFSVVAAFLQVLHLILSTIAKPFQSAGAQLPLSFIPSYTVVLGLTASKGANLLAASNAINAASRVLTGYAGDRLGRQNTLLLTMFLAVLSVFSFWLTSVLATTTATSSSLSLSLWVAFIALYSFSIGGYYALFPAFIAEVFGIRQYAAVNAFILFVRGLGTMFGSPVGGRLLGSSEEGTRAYASIAYWDGALLVGATVCCVGVRWADGKGKGWKWIA</sequence>
<evidence type="ECO:0000256" key="2">
    <source>
        <dbReference type="ARBA" id="ARBA00006727"/>
    </source>
</evidence>
<gene>
    <name evidence="6" type="ORF">UCREL1_6046</name>
</gene>
<feature type="transmembrane region" description="Helical" evidence="4">
    <location>
        <begin position="97"/>
        <end position="117"/>
    </location>
</feature>
<dbReference type="PROSITE" id="PS50850">
    <property type="entry name" value="MFS"/>
    <property type="match status" value="1"/>
</dbReference>
<evidence type="ECO:0000259" key="5">
    <source>
        <dbReference type="PROSITE" id="PS50850"/>
    </source>
</evidence>
<evidence type="ECO:0000256" key="1">
    <source>
        <dbReference type="ARBA" id="ARBA00004141"/>
    </source>
</evidence>
<dbReference type="Pfam" id="PF07690">
    <property type="entry name" value="MFS_1"/>
    <property type="match status" value="1"/>
</dbReference>
<dbReference type="InterPro" id="IPR050327">
    <property type="entry name" value="Proton-linked_MCT"/>
</dbReference>
<evidence type="ECO:0000313" key="6">
    <source>
        <dbReference type="EMBL" id="EMR66957.1"/>
    </source>
</evidence>
<dbReference type="InterPro" id="IPR011701">
    <property type="entry name" value="MFS"/>
</dbReference>
<feature type="transmembrane region" description="Helical" evidence="4">
    <location>
        <begin position="487"/>
        <end position="508"/>
    </location>
</feature>
<dbReference type="InterPro" id="IPR036259">
    <property type="entry name" value="MFS_trans_sf"/>
</dbReference>
<feature type="transmembrane region" description="Helical" evidence="4">
    <location>
        <begin position="337"/>
        <end position="361"/>
    </location>
</feature>
<feature type="transmembrane region" description="Helical" evidence="4">
    <location>
        <begin position="414"/>
        <end position="435"/>
    </location>
</feature>
<evidence type="ECO:0000313" key="7">
    <source>
        <dbReference type="Proteomes" id="UP000012174"/>
    </source>
</evidence>
<feature type="transmembrane region" description="Helical" evidence="4">
    <location>
        <begin position="447"/>
        <end position="467"/>
    </location>
</feature>
<keyword evidence="4" id="KW-1133">Transmembrane helix</keyword>
<protein>
    <submittedName>
        <fullName evidence="6">Putative monocarboxylate transporter protein</fullName>
    </submittedName>
</protein>
<dbReference type="GO" id="GO:0022857">
    <property type="term" value="F:transmembrane transporter activity"/>
    <property type="evidence" value="ECO:0007669"/>
    <property type="project" value="InterPro"/>
</dbReference>
<dbReference type="PANTHER" id="PTHR11360">
    <property type="entry name" value="MONOCARBOXYLATE TRANSPORTER"/>
    <property type="match status" value="1"/>
</dbReference>
<proteinExistence type="inferred from homology"/>
<dbReference type="HOGENOM" id="CLU_001265_1_2_1"/>
<feature type="transmembrane region" description="Helical" evidence="4">
    <location>
        <begin position="154"/>
        <end position="178"/>
    </location>
</feature>
<feature type="transmembrane region" description="Helical" evidence="4">
    <location>
        <begin position="43"/>
        <end position="61"/>
    </location>
</feature>
<dbReference type="GO" id="GO:0016020">
    <property type="term" value="C:membrane"/>
    <property type="evidence" value="ECO:0007669"/>
    <property type="project" value="UniProtKB-SubCell"/>
</dbReference>
<evidence type="ECO:0000256" key="3">
    <source>
        <dbReference type="SAM" id="MobiDB-lite"/>
    </source>
</evidence>
<dbReference type="eggNOG" id="KOG2504">
    <property type="taxonomic scope" value="Eukaryota"/>
</dbReference>
<dbReference type="SUPFAM" id="SSF103473">
    <property type="entry name" value="MFS general substrate transporter"/>
    <property type="match status" value="1"/>
</dbReference>
<feature type="transmembrane region" description="Helical" evidence="4">
    <location>
        <begin position="382"/>
        <end position="402"/>
    </location>
</feature>
<reference evidence="7" key="1">
    <citation type="journal article" date="2013" name="Genome Announc.">
        <title>Draft genome sequence of the grapevine dieback fungus Eutypa lata UCR-EL1.</title>
        <authorList>
            <person name="Blanco-Ulate B."/>
            <person name="Rolshausen P.E."/>
            <person name="Cantu D."/>
        </authorList>
    </citation>
    <scope>NUCLEOTIDE SEQUENCE [LARGE SCALE GENOMIC DNA]</scope>
    <source>
        <strain evidence="7">UCR-EL1</strain>
    </source>
</reference>
<evidence type="ECO:0000256" key="4">
    <source>
        <dbReference type="SAM" id="Phobius"/>
    </source>
</evidence>
<accession>M7SRT9</accession>
<keyword evidence="4" id="KW-0812">Transmembrane</keyword>
<keyword evidence="4" id="KW-0472">Membrane</keyword>
<dbReference type="InterPro" id="IPR020846">
    <property type="entry name" value="MFS_dom"/>
</dbReference>
<comment type="similarity">
    <text evidence="2">Belongs to the major facilitator superfamily. Monocarboxylate porter (TC 2.A.1.13) family.</text>
</comment>
<keyword evidence="7" id="KW-1185">Reference proteome</keyword>
<dbReference type="KEGG" id="ela:UCREL1_6046"/>
<dbReference type="AlphaFoldDB" id="M7SRT9"/>
<dbReference type="EMBL" id="KB706547">
    <property type="protein sequence ID" value="EMR66957.1"/>
    <property type="molecule type" value="Genomic_DNA"/>
</dbReference>
<feature type="transmembrane region" description="Helical" evidence="4">
    <location>
        <begin position="219"/>
        <end position="241"/>
    </location>
</feature>